<evidence type="ECO:0000256" key="9">
    <source>
        <dbReference type="ARBA" id="ARBA00022967"/>
    </source>
</evidence>
<protein>
    <recommendedName>
        <fullName evidence="4">NADH-ubiquinone oxidoreductase chain 5</fullName>
        <ecNumber evidence="3">7.1.1.2</ecNumber>
    </recommendedName>
    <alternativeName>
        <fullName evidence="16">NADH dehydrogenase subunit 5</fullName>
    </alternativeName>
</protein>
<feature type="transmembrane region" description="Helical" evidence="18">
    <location>
        <begin position="415"/>
        <end position="437"/>
    </location>
</feature>
<feature type="transmembrane region" description="Helical" evidence="18">
    <location>
        <begin position="6"/>
        <end position="30"/>
    </location>
</feature>
<dbReference type="GO" id="GO:0005743">
    <property type="term" value="C:mitochondrial inner membrane"/>
    <property type="evidence" value="ECO:0007669"/>
    <property type="project" value="UniProtKB-SubCell"/>
</dbReference>
<dbReference type="PRINTS" id="PR01435">
    <property type="entry name" value="NPOXDRDTASE5"/>
</dbReference>
<feature type="transmembrane region" description="Helical" evidence="18">
    <location>
        <begin position="60"/>
        <end position="79"/>
    </location>
</feature>
<evidence type="ECO:0000256" key="6">
    <source>
        <dbReference type="ARBA" id="ARBA00022660"/>
    </source>
</evidence>
<keyword evidence="15 18" id="KW-0472">Membrane</keyword>
<feature type="transmembrane region" description="Helical" evidence="18">
    <location>
        <begin position="299"/>
        <end position="316"/>
    </location>
</feature>
<evidence type="ECO:0000256" key="3">
    <source>
        <dbReference type="ARBA" id="ARBA00012944"/>
    </source>
</evidence>
<evidence type="ECO:0000256" key="14">
    <source>
        <dbReference type="ARBA" id="ARBA00023128"/>
    </source>
</evidence>
<dbReference type="InterPro" id="IPR003945">
    <property type="entry name" value="NU5C-like"/>
</dbReference>
<dbReference type="AlphaFoldDB" id="A0A343KJ63"/>
<geneLocation type="mitochondrion" evidence="21"/>
<evidence type="ECO:0000256" key="11">
    <source>
        <dbReference type="ARBA" id="ARBA00022989"/>
    </source>
</evidence>
<accession>A0A343KJ63</accession>
<comment type="subcellular location">
    <subcellularLocation>
        <location evidence="2">Mitochondrion inner membrane</location>
        <topology evidence="2">Multi-pass membrane protein</topology>
    </subcellularLocation>
</comment>
<dbReference type="PRINTS" id="PR01434">
    <property type="entry name" value="NADHDHGNASE5"/>
</dbReference>
<feature type="transmembrane region" description="Helical" evidence="18">
    <location>
        <begin position="449"/>
        <end position="467"/>
    </location>
</feature>
<dbReference type="InterPro" id="IPR001750">
    <property type="entry name" value="ND/Mrp_TM"/>
</dbReference>
<feature type="transmembrane region" description="Helical" evidence="18">
    <location>
        <begin position="214"/>
        <end position="230"/>
    </location>
</feature>
<evidence type="ECO:0000313" key="21">
    <source>
        <dbReference type="EMBL" id="ATG83168.1"/>
    </source>
</evidence>
<dbReference type="Pfam" id="PF00361">
    <property type="entry name" value="Proton_antipo_M"/>
    <property type="match status" value="1"/>
</dbReference>
<evidence type="ECO:0000256" key="10">
    <source>
        <dbReference type="ARBA" id="ARBA00022982"/>
    </source>
</evidence>
<feature type="transmembrane region" description="Helical" evidence="18">
    <location>
        <begin position="267"/>
        <end position="287"/>
    </location>
</feature>
<feature type="transmembrane region" description="Helical" evidence="18">
    <location>
        <begin position="236"/>
        <end position="260"/>
    </location>
</feature>
<comment type="function">
    <text evidence="1">Core subunit of the mitochondrial membrane respiratory chain NADH dehydrogenase (Complex I) that is believed to belong to the minimal assembly required for catalysis. Complex I functions in the transfer of electrons from NADH to the respiratory chain. The immediate electron acceptor for the enzyme is believed to be ubiquinone.</text>
</comment>
<keyword evidence="13" id="KW-0830">Ubiquinone</keyword>
<feature type="transmembrane region" description="Helical" evidence="18">
    <location>
        <begin position="37"/>
        <end position="54"/>
    </location>
</feature>
<keyword evidence="5" id="KW-0813">Transport</keyword>
<evidence type="ECO:0000259" key="20">
    <source>
        <dbReference type="Pfam" id="PF06455"/>
    </source>
</evidence>
<gene>
    <name evidence="21" type="primary">nad5</name>
</gene>
<reference evidence="21" key="1">
    <citation type="journal article" date="2017" name="Sci. Rep.">
        <title>Deep-level phylogeny of Cicadomorpha inferred from mitochondrial genomes sequenced by NGS.</title>
        <authorList>
            <person name="Song N."/>
            <person name="Cai W."/>
            <person name="Li H."/>
        </authorList>
    </citation>
    <scope>NUCLEOTIDE SEQUENCE</scope>
</reference>
<dbReference type="GO" id="GO:0008137">
    <property type="term" value="F:NADH dehydrogenase (ubiquinone) activity"/>
    <property type="evidence" value="ECO:0007669"/>
    <property type="project" value="UniProtKB-EC"/>
</dbReference>
<evidence type="ECO:0000256" key="2">
    <source>
        <dbReference type="ARBA" id="ARBA00004448"/>
    </source>
</evidence>
<keyword evidence="10" id="KW-0249">Electron transport</keyword>
<evidence type="ECO:0000259" key="19">
    <source>
        <dbReference type="Pfam" id="PF00361"/>
    </source>
</evidence>
<feature type="domain" description="NADH dehydrogenase subunit 5 C-terminal" evidence="20">
    <location>
        <begin position="388"/>
        <end position="558"/>
    </location>
</feature>
<keyword evidence="12" id="KW-0520">NAD</keyword>
<dbReference type="GO" id="GO:0003954">
    <property type="term" value="F:NADH dehydrogenase activity"/>
    <property type="evidence" value="ECO:0007669"/>
    <property type="project" value="TreeGrafter"/>
</dbReference>
<keyword evidence="14 21" id="KW-0496">Mitochondrion</keyword>
<feature type="transmembrane region" description="Helical" evidence="18">
    <location>
        <begin position="360"/>
        <end position="380"/>
    </location>
</feature>
<dbReference type="GO" id="GO:0042773">
    <property type="term" value="P:ATP synthesis coupled electron transport"/>
    <property type="evidence" value="ECO:0007669"/>
    <property type="project" value="InterPro"/>
</dbReference>
<evidence type="ECO:0000256" key="4">
    <source>
        <dbReference type="ARBA" id="ARBA00021096"/>
    </source>
</evidence>
<evidence type="ECO:0000256" key="16">
    <source>
        <dbReference type="ARBA" id="ARBA00031027"/>
    </source>
</evidence>
<keyword evidence="6" id="KW-0679">Respiratory chain</keyword>
<dbReference type="Pfam" id="PF06455">
    <property type="entry name" value="NADH5_C"/>
    <property type="match status" value="1"/>
</dbReference>
<feature type="transmembrane region" description="Helical" evidence="18">
    <location>
        <begin position="328"/>
        <end position="354"/>
    </location>
</feature>
<evidence type="ECO:0000256" key="17">
    <source>
        <dbReference type="ARBA" id="ARBA00049551"/>
    </source>
</evidence>
<dbReference type="EC" id="7.1.1.2" evidence="3"/>
<sequence>MNNLNFYYIWSFFLFFFSMMFLITGLFMLINNFSYMFEWYFFTLNSVSISYLIYLDWISMIFSFVVFFISSMVIVYSSVYMGDYNYSSVRFLLLVLMFVFSMLLMILSPNLVSIMLGWDGLGLVSYCLVIYYMSLKSYLAGMITCLVNRLGDLGLLISISWIFSYGSWNFLFYLNFYKDYIFYLIIISSFTKSAQIPFSMWLPAAMAAPTPVSSLVHSSTLVTAGVYLLIRFYNSLYFTNFFFLFISLITMIMSSLCACYEFDLKKIIALSTLSQLGLMMVCLFIGLSDLAFFHLLSHAMFKSLLFLCSGIIIHLMGGCQDIRAMGSICLSMPLTSCCFNISNMALCGFPFLSGFYSKDLIIESSSFLGLNMFLMMFFYLSLGMTSFYSMRLFYYSLLTKFNFLGFMSLGDDIYLMKYSILMLSIFSLIFGCCFIWLMNLDLYFLILPFYLKILTLFMVFMGLYLSYEFMSLVSFLFPLSFYHLNGSMWFMYSYLNTMYKHSYLLSLIFIKTMYWGEYYGGLGLSYYMLKLSNLIQLYSMGSLKLFFLSMIVWFIMLSCF</sequence>
<proteinExistence type="predicted"/>
<dbReference type="PANTHER" id="PTHR42829:SF2">
    <property type="entry name" value="NADH-UBIQUINONE OXIDOREDUCTASE CHAIN 5"/>
    <property type="match status" value="1"/>
</dbReference>
<dbReference type="EMBL" id="KY039116">
    <property type="protein sequence ID" value="ATG83168.1"/>
    <property type="molecule type" value="Genomic_DNA"/>
</dbReference>
<evidence type="ECO:0000256" key="1">
    <source>
        <dbReference type="ARBA" id="ARBA00003257"/>
    </source>
</evidence>
<evidence type="ECO:0000256" key="7">
    <source>
        <dbReference type="ARBA" id="ARBA00022692"/>
    </source>
</evidence>
<evidence type="ECO:0000256" key="5">
    <source>
        <dbReference type="ARBA" id="ARBA00022448"/>
    </source>
</evidence>
<feature type="transmembrane region" description="Helical" evidence="18">
    <location>
        <begin position="114"/>
        <end position="133"/>
    </location>
</feature>
<dbReference type="InterPro" id="IPR010934">
    <property type="entry name" value="NADH_DH_su5_C"/>
</dbReference>
<dbReference type="GO" id="GO:0015990">
    <property type="term" value="P:electron transport coupled proton transport"/>
    <property type="evidence" value="ECO:0007669"/>
    <property type="project" value="TreeGrafter"/>
</dbReference>
<evidence type="ECO:0000256" key="12">
    <source>
        <dbReference type="ARBA" id="ARBA00023027"/>
    </source>
</evidence>
<feature type="transmembrane region" description="Helical" evidence="18">
    <location>
        <begin position="180"/>
        <end position="202"/>
    </location>
</feature>
<feature type="transmembrane region" description="Helical" evidence="18">
    <location>
        <begin position="504"/>
        <end position="529"/>
    </location>
</feature>
<organism evidence="21">
    <name type="scientific">Alobaldia tobae</name>
    <dbReference type="NCBI Taxonomy" id="2040484"/>
    <lineage>
        <taxon>Eukaryota</taxon>
        <taxon>Metazoa</taxon>
        <taxon>Ecdysozoa</taxon>
        <taxon>Arthropoda</taxon>
        <taxon>Hexapoda</taxon>
        <taxon>Insecta</taxon>
        <taxon>Pterygota</taxon>
        <taxon>Neoptera</taxon>
        <taxon>Paraneoptera</taxon>
        <taxon>Hemiptera</taxon>
        <taxon>Auchenorrhyncha</taxon>
        <taxon>Membracoidea</taxon>
        <taxon>Cicadellidae</taxon>
        <taxon>Deltocephalinae</taxon>
        <taxon>Deltocephalini</taxon>
        <taxon>Alobaldia</taxon>
    </lineage>
</organism>
<keyword evidence="8" id="KW-0999">Mitochondrion inner membrane</keyword>
<evidence type="ECO:0000256" key="18">
    <source>
        <dbReference type="SAM" id="Phobius"/>
    </source>
</evidence>
<keyword evidence="9" id="KW-1278">Translocase</keyword>
<keyword evidence="7 18" id="KW-0812">Transmembrane</keyword>
<comment type="catalytic activity">
    <reaction evidence="17">
        <text>a ubiquinone + NADH + 5 H(+)(in) = a ubiquinol + NAD(+) + 4 H(+)(out)</text>
        <dbReference type="Rhea" id="RHEA:29091"/>
        <dbReference type="Rhea" id="RHEA-COMP:9565"/>
        <dbReference type="Rhea" id="RHEA-COMP:9566"/>
        <dbReference type="ChEBI" id="CHEBI:15378"/>
        <dbReference type="ChEBI" id="CHEBI:16389"/>
        <dbReference type="ChEBI" id="CHEBI:17976"/>
        <dbReference type="ChEBI" id="CHEBI:57540"/>
        <dbReference type="ChEBI" id="CHEBI:57945"/>
        <dbReference type="EC" id="7.1.1.2"/>
    </reaction>
</comment>
<evidence type="ECO:0000256" key="15">
    <source>
        <dbReference type="ARBA" id="ARBA00023136"/>
    </source>
</evidence>
<feature type="transmembrane region" description="Helical" evidence="18">
    <location>
        <begin position="153"/>
        <end position="174"/>
    </location>
</feature>
<feature type="transmembrane region" description="Helical" evidence="18">
    <location>
        <begin position="473"/>
        <end position="492"/>
    </location>
</feature>
<dbReference type="PANTHER" id="PTHR42829">
    <property type="entry name" value="NADH-UBIQUINONE OXIDOREDUCTASE CHAIN 5"/>
    <property type="match status" value="1"/>
</dbReference>
<evidence type="ECO:0000256" key="8">
    <source>
        <dbReference type="ARBA" id="ARBA00022792"/>
    </source>
</evidence>
<name>A0A343KJ63_9HEMI</name>
<feature type="transmembrane region" description="Helical" evidence="18">
    <location>
        <begin position="535"/>
        <end position="557"/>
    </location>
</feature>
<feature type="transmembrane region" description="Helical" evidence="18">
    <location>
        <begin position="91"/>
        <end position="108"/>
    </location>
</feature>
<feature type="domain" description="NADH:quinone oxidoreductase/Mrp antiporter transmembrane" evidence="19">
    <location>
        <begin position="108"/>
        <end position="379"/>
    </location>
</feature>
<keyword evidence="11 18" id="KW-1133">Transmembrane helix</keyword>
<evidence type="ECO:0000256" key="13">
    <source>
        <dbReference type="ARBA" id="ARBA00023075"/>
    </source>
</evidence>